<organism evidence="1 2">
    <name type="scientific">Naganishia friedmannii</name>
    <dbReference type="NCBI Taxonomy" id="89922"/>
    <lineage>
        <taxon>Eukaryota</taxon>
        <taxon>Fungi</taxon>
        <taxon>Dikarya</taxon>
        <taxon>Basidiomycota</taxon>
        <taxon>Agaricomycotina</taxon>
        <taxon>Tremellomycetes</taxon>
        <taxon>Filobasidiales</taxon>
        <taxon>Filobasidiaceae</taxon>
        <taxon>Naganishia</taxon>
    </lineage>
</organism>
<reference evidence="1" key="1">
    <citation type="submission" date="2023-04" db="EMBL/GenBank/DDBJ databases">
        <title>Draft Genome sequencing of Naganishia species isolated from polar environments using Oxford Nanopore Technology.</title>
        <authorList>
            <person name="Leo P."/>
            <person name="Venkateswaran K."/>
        </authorList>
    </citation>
    <scope>NUCLEOTIDE SEQUENCE</scope>
    <source>
        <strain evidence="1">MNA-CCFEE 5423</strain>
    </source>
</reference>
<proteinExistence type="predicted"/>
<accession>A0ACC2VQN6</accession>
<evidence type="ECO:0000313" key="2">
    <source>
        <dbReference type="Proteomes" id="UP001227268"/>
    </source>
</evidence>
<dbReference type="EMBL" id="JASBWT010000010">
    <property type="protein sequence ID" value="KAJ9101041.1"/>
    <property type="molecule type" value="Genomic_DNA"/>
</dbReference>
<name>A0ACC2VQN6_9TREE</name>
<gene>
    <name evidence="1" type="ORF">QFC21_003259</name>
</gene>
<dbReference type="Proteomes" id="UP001227268">
    <property type="component" value="Unassembled WGS sequence"/>
</dbReference>
<sequence>MSGQGSREAIFPTRMNLTLTKQRLKGAQTGHSLLAKKRDALMNRFRAILRKVDEAKRLMGRVLQLASFSLAEVTYATGGEIGYQVQESVRQASYTVRAKSENVSGVMLPAFEGVRSKEGNARSDIQFADFNLTGLSRGGQQVQKCRETYVKAVGTLVELASLQTAFMILDEVIKATNRRVNAIEHVVIPRLENTVAYINSELDEMDREEFFRLKKIQGKKKRDTEEADAEADAKAELAAANAAREAEAGTPSRKETENPDDGVGGGDAGGRDMLDQNKDEDVIF</sequence>
<keyword evidence="2" id="KW-1185">Reference proteome</keyword>
<protein>
    <submittedName>
        <fullName evidence="1">Uncharacterized protein</fullName>
    </submittedName>
</protein>
<comment type="caution">
    <text evidence="1">The sequence shown here is derived from an EMBL/GenBank/DDBJ whole genome shotgun (WGS) entry which is preliminary data.</text>
</comment>
<evidence type="ECO:0000313" key="1">
    <source>
        <dbReference type="EMBL" id="KAJ9101041.1"/>
    </source>
</evidence>